<dbReference type="Proteomes" id="UP000799324">
    <property type="component" value="Unassembled WGS sequence"/>
</dbReference>
<evidence type="ECO:0000313" key="4">
    <source>
        <dbReference type="Proteomes" id="UP000799324"/>
    </source>
</evidence>
<feature type="compositionally biased region" description="Polar residues" evidence="2">
    <location>
        <begin position="216"/>
        <end position="231"/>
    </location>
</feature>
<feature type="compositionally biased region" description="Polar residues" evidence="2">
    <location>
        <begin position="436"/>
        <end position="447"/>
    </location>
</feature>
<organism evidence="3 4">
    <name type="scientific">Lophiostoma macrostomum CBS 122681</name>
    <dbReference type="NCBI Taxonomy" id="1314788"/>
    <lineage>
        <taxon>Eukaryota</taxon>
        <taxon>Fungi</taxon>
        <taxon>Dikarya</taxon>
        <taxon>Ascomycota</taxon>
        <taxon>Pezizomycotina</taxon>
        <taxon>Dothideomycetes</taxon>
        <taxon>Pleosporomycetidae</taxon>
        <taxon>Pleosporales</taxon>
        <taxon>Lophiostomataceae</taxon>
        <taxon>Lophiostoma</taxon>
    </lineage>
</organism>
<accession>A0A6A6TP78</accession>
<dbReference type="AlphaFoldDB" id="A0A6A6TP78"/>
<proteinExistence type="predicted"/>
<keyword evidence="4" id="KW-1185">Reference proteome</keyword>
<protein>
    <submittedName>
        <fullName evidence="3">Uncharacterized protein</fullName>
    </submittedName>
</protein>
<dbReference type="EMBL" id="MU004296">
    <property type="protein sequence ID" value="KAF2660997.1"/>
    <property type="molecule type" value="Genomic_DNA"/>
</dbReference>
<gene>
    <name evidence="3" type="ORF">K491DRAFT_687805</name>
</gene>
<feature type="coiled-coil region" evidence="1">
    <location>
        <begin position="491"/>
        <end position="535"/>
    </location>
</feature>
<evidence type="ECO:0000256" key="2">
    <source>
        <dbReference type="SAM" id="MobiDB-lite"/>
    </source>
</evidence>
<name>A0A6A6TP78_9PLEO</name>
<feature type="region of interest" description="Disordered" evidence="2">
    <location>
        <begin position="159"/>
        <end position="237"/>
    </location>
</feature>
<evidence type="ECO:0000313" key="3">
    <source>
        <dbReference type="EMBL" id="KAF2660997.1"/>
    </source>
</evidence>
<feature type="region of interest" description="Disordered" evidence="2">
    <location>
        <begin position="413"/>
        <end position="447"/>
    </location>
</feature>
<keyword evidence="1" id="KW-0175">Coiled coil</keyword>
<reference evidence="3" key="1">
    <citation type="journal article" date="2020" name="Stud. Mycol.">
        <title>101 Dothideomycetes genomes: a test case for predicting lifestyles and emergence of pathogens.</title>
        <authorList>
            <person name="Haridas S."/>
            <person name="Albert R."/>
            <person name="Binder M."/>
            <person name="Bloem J."/>
            <person name="Labutti K."/>
            <person name="Salamov A."/>
            <person name="Andreopoulos B."/>
            <person name="Baker S."/>
            <person name="Barry K."/>
            <person name="Bills G."/>
            <person name="Bluhm B."/>
            <person name="Cannon C."/>
            <person name="Castanera R."/>
            <person name="Culley D."/>
            <person name="Daum C."/>
            <person name="Ezra D."/>
            <person name="Gonzalez J."/>
            <person name="Henrissat B."/>
            <person name="Kuo A."/>
            <person name="Liang C."/>
            <person name="Lipzen A."/>
            <person name="Lutzoni F."/>
            <person name="Magnuson J."/>
            <person name="Mondo S."/>
            <person name="Nolan M."/>
            <person name="Ohm R."/>
            <person name="Pangilinan J."/>
            <person name="Park H.-J."/>
            <person name="Ramirez L."/>
            <person name="Alfaro M."/>
            <person name="Sun H."/>
            <person name="Tritt A."/>
            <person name="Yoshinaga Y."/>
            <person name="Zwiers L.-H."/>
            <person name="Turgeon B."/>
            <person name="Goodwin S."/>
            <person name="Spatafora J."/>
            <person name="Crous P."/>
            <person name="Grigoriev I."/>
        </authorList>
    </citation>
    <scope>NUCLEOTIDE SEQUENCE</scope>
    <source>
        <strain evidence="3">CBS 122681</strain>
    </source>
</reference>
<sequence>MPYIPARVLRGLEAHLKNLKNLHLLDLLDDPEWQSIDLVDEEGAKHYIVIGKLGDLDILAGLNGKGAHYLLKDPSGTRIDTIIPAEHLEGGILKSPFRYLHSTSKSEKRRVGHLIKYYFMRSDRFEGSFPGDLREYNKRFHGMLLEIKAKKMEDITNQLPIPGLTYNRPVSELEGEEPSTHNQLEDDKSFTHNELEAEETSAHNQFEDEDSESQNHEQGPTSKSHTESTASYDPAENDNSEFSIVYLQLRNRGFLPLWEQLSDRNDVVFEHCDGLPDGAHPMTLLVGEHKLTQRPIWAYLHKSRSVYDVAFLLDNDDSSEANEIGIKEVCKENLESPFDLTFENLSKVKKTEQLHLKTIIKWYFVAAGALTEGLLHESPRDFPQRLMNTLEYIDKIRALKWNEQQASLAEELSELDADEETPQLDADDNEIPESPLPNTATPSDTPSTIDELVVSKSVQQVTPESLPEEAEVSSETLMEMLQEDSRLQKGLGDLDTKIAGLKRKREEIETEIENVMEERRAMESARKKAREAFRKESTHFR</sequence>
<feature type="compositionally biased region" description="Acidic residues" evidence="2">
    <location>
        <begin position="413"/>
        <end position="431"/>
    </location>
</feature>
<dbReference type="OrthoDB" id="3776883at2759"/>
<evidence type="ECO:0000256" key="1">
    <source>
        <dbReference type="SAM" id="Coils"/>
    </source>
</evidence>
<feature type="compositionally biased region" description="Basic and acidic residues" evidence="2">
    <location>
        <begin position="183"/>
        <end position="195"/>
    </location>
</feature>